<dbReference type="EMBL" id="CP052757">
    <property type="protein sequence ID" value="QJW36468.1"/>
    <property type="molecule type" value="Genomic_DNA"/>
</dbReference>
<dbReference type="RefSeq" id="WP_154798445.1">
    <property type="nucleotide sequence ID" value="NZ_CP052757.1"/>
</dbReference>
<accession>A0A6M5UH88</accession>
<proteinExistence type="predicted"/>
<dbReference type="AlphaFoldDB" id="A0A6M5UH88"/>
<name>A0A6M5UH88_9MICO</name>
<reference evidence="1 2" key="1">
    <citation type="journal article" date="2022" name="Int. J. Syst. Evol. Microbiol.">
        <title>Cellulosimicrobium protaetiae sp. nov., isolated from the gut of the larva of Protaetia brevitarsis seulensis.</title>
        <authorList>
            <person name="Le Han H."/>
            <person name="Nguyen T.T.H."/>
            <person name="Li Z."/>
            <person name="Shin N.R."/>
            <person name="Kim S.G."/>
        </authorList>
    </citation>
    <scope>NUCLEOTIDE SEQUENCE [LARGE SCALE GENOMIC DNA]</scope>
    <source>
        <strain evidence="1 2">BI34</strain>
    </source>
</reference>
<protein>
    <submittedName>
        <fullName evidence="1">Uncharacterized protein</fullName>
    </submittedName>
</protein>
<dbReference type="KEGG" id="cprt:FIC82_009945"/>
<sequence length="71" mass="7458">MRHNPTDPRCSCGAPADGTLILSSPALGLVIESSCMSCGTDALGTARCDVKWTPGITPVVTTHLTYPERVQ</sequence>
<evidence type="ECO:0000313" key="2">
    <source>
        <dbReference type="Proteomes" id="UP000451354"/>
    </source>
</evidence>
<keyword evidence="2" id="KW-1185">Reference proteome</keyword>
<evidence type="ECO:0000313" key="1">
    <source>
        <dbReference type="EMBL" id="QJW36468.1"/>
    </source>
</evidence>
<gene>
    <name evidence="1" type="ORF">FIC82_009945</name>
</gene>
<organism evidence="1 2">
    <name type="scientific">Cellulosimicrobium protaetiae</name>
    <dbReference type="NCBI Taxonomy" id="2587808"/>
    <lineage>
        <taxon>Bacteria</taxon>
        <taxon>Bacillati</taxon>
        <taxon>Actinomycetota</taxon>
        <taxon>Actinomycetes</taxon>
        <taxon>Micrococcales</taxon>
        <taxon>Promicromonosporaceae</taxon>
        <taxon>Cellulosimicrobium</taxon>
    </lineage>
</organism>
<dbReference type="Proteomes" id="UP000451354">
    <property type="component" value="Chromosome"/>
</dbReference>